<evidence type="ECO:0000313" key="4">
    <source>
        <dbReference type="Proteomes" id="UP000295361"/>
    </source>
</evidence>
<dbReference type="Proteomes" id="UP000295361">
    <property type="component" value="Unassembled WGS sequence"/>
</dbReference>
<keyword evidence="1" id="KW-0732">Signal</keyword>
<evidence type="ECO:0000313" key="3">
    <source>
        <dbReference type="EMBL" id="TDP63174.1"/>
    </source>
</evidence>
<gene>
    <name evidence="3" type="ORF">DES47_105176</name>
</gene>
<dbReference type="PROSITE" id="PS51257">
    <property type="entry name" value="PROKAR_LIPOPROTEIN"/>
    <property type="match status" value="1"/>
</dbReference>
<evidence type="ECO:0000259" key="2">
    <source>
        <dbReference type="Pfam" id="PF07589"/>
    </source>
</evidence>
<reference evidence="3 4" key="1">
    <citation type="submission" date="2019-03" db="EMBL/GenBank/DDBJ databases">
        <title>Genomic Encyclopedia of Type Strains, Phase IV (KMG-IV): sequencing the most valuable type-strain genomes for metagenomic binning, comparative biology and taxonomic classification.</title>
        <authorList>
            <person name="Goeker M."/>
        </authorList>
    </citation>
    <scope>NUCLEOTIDE SEQUENCE [LARGE SCALE GENOMIC DNA]</scope>
    <source>
        <strain evidence="3 4">DSM 16998</strain>
    </source>
</reference>
<dbReference type="InterPro" id="IPR013424">
    <property type="entry name" value="Ice-binding_C"/>
</dbReference>
<name>A0A4R6QIJ3_9BURK</name>
<proteinExistence type="predicted"/>
<protein>
    <submittedName>
        <fullName evidence="3">Putative secreted protein with PEP-CTERM sorting signal</fullName>
    </submittedName>
</protein>
<feature type="signal peptide" evidence="1">
    <location>
        <begin position="1"/>
        <end position="22"/>
    </location>
</feature>
<keyword evidence="4" id="KW-1185">Reference proteome</keyword>
<dbReference type="InParanoid" id="A0A4R6QIJ3"/>
<dbReference type="AlphaFoldDB" id="A0A4R6QIJ3"/>
<accession>A0A4R6QIJ3</accession>
<dbReference type="Pfam" id="PF07589">
    <property type="entry name" value="PEP-CTERM"/>
    <property type="match status" value="1"/>
</dbReference>
<dbReference type="EMBL" id="SNXS01000005">
    <property type="protein sequence ID" value="TDP63174.1"/>
    <property type="molecule type" value="Genomic_DNA"/>
</dbReference>
<dbReference type="NCBIfam" id="TIGR02595">
    <property type="entry name" value="PEP_CTERM"/>
    <property type="match status" value="1"/>
</dbReference>
<evidence type="ECO:0000256" key="1">
    <source>
        <dbReference type="SAM" id="SignalP"/>
    </source>
</evidence>
<sequence length="204" mass="21191">MNFKALAATVLLGLACLPAAHAAEYNTAKFVASTTGTGFELILFGFGRGTAGGDPVDSGPFAQDAVAPVPFFDSWNIDVSDMPAGNYQLVAKEIFAFGSVSFTDVGLSFLDGGGGRTTLPFLITDQGKTAIGSGGFSVTKPCPVKSCLWIDVYGMQLPGEVPANYGAHITAQVPEPDGYALMLAGLAAIGLQRRRRWHGGGVNI</sequence>
<dbReference type="RefSeq" id="WP_133702357.1">
    <property type="nucleotide sequence ID" value="NZ_SNXS01000005.1"/>
</dbReference>
<feature type="chain" id="PRO_5020826625" evidence="1">
    <location>
        <begin position="23"/>
        <end position="204"/>
    </location>
</feature>
<organism evidence="3 4">
    <name type="scientific">Roseateles toxinivorans</name>
    <dbReference type="NCBI Taxonomy" id="270368"/>
    <lineage>
        <taxon>Bacteria</taxon>
        <taxon>Pseudomonadati</taxon>
        <taxon>Pseudomonadota</taxon>
        <taxon>Betaproteobacteria</taxon>
        <taxon>Burkholderiales</taxon>
        <taxon>Sphaerotilaceae</taxon>
        <taxon>Roseateles</taxon>
    </lineage>
</organism>
<feature type="domain" description="Ice-binding protein C-terminal" evidence="2">
    <location>
        <begin position="172"/>
        <end position="196"/>
    </location>
</feature>
<comment type="caution">
    <text evidence="3">The sequence shown here is derived from an EMBL/GenBank/DDBJ whole genome shotgun (WGS) entry which is preliminary data.</text>
</comment>